<protein>
    <submittedName>
        <fullName evidence="1">TnsA-like heteromeric transposase endonuclease subunit</fullName>
    </submittedName>
</protein>
<dbReference type="OrthoDB" id="3403133at2"/>
<evidence type="ECO:0000313" key="2">
    <source>
        <dbReference type="Proteomes" id="UP000273807"/>
    </source>
</evidence>
<keyword evidence="1" id="KW-0378">Hydrolase</keyword>
<dbReference type="EMBL" id="RBED01000123">
    <property type="protein sequence ID" value="RNL51718.1"/>
    <property type="molecule type" value="Genomic_DNA"/>
</dbReference>
<proteinExistence type="predicted"/>
<dbReference type="InterPro" id="IPR048000">
    <property type="entry name" value="TnsA-like"/>
</dbReference>
<reference evidence="1 2" key="1">
    <citation type="submission" date="2018-10" db="EMBL/GenBank/DDBJ databases">
        <title>Genome sequencing of Arthrobacter oryzae TNB02.</title>
        <authorList>
            <person name="Cho Y.-J."/>
            <person name="Cho A."/>
            <person name="Kim O.-S."/>
        </authorList>
    </citation>
    <scope>NUCLEOTIDE SEQUENCE [LARGE SCALE GENOMIC DNA]</scope>
    <source>
        <strain evidence="1 2">TNB02</strain>
    </source>
</reference>
<dbReference type="AlphaFoldDB" id="A0A3N0BSR4"/>
<dbReference type="GO" id="GO:0004519">
    <property type="term" value="F:endonuclease activity"/>
    <property type="evidence" value="ECO:0007669"/>
    <property type="project" value="UniProtKB-KW"/>
</dbReference>
<accession>A0A3N0BSR4</accession>
<gene>
    <name evidence="1" type="ORF">D7003_15210</name>
</gene>
<dbReference type="Proteomes" id="UP000273807">
    <property type="component" value="Unassembled WGS sequence"/>
</dbReference>
<organism evidence="1 2">
    <name type="scientific">Arthrobacter oryzae</name>
    <dbReference type="NCBI Taxonomy" id="409290"/>
    <lineage>
        <taxon>Bacteria</taxon>
        <taxon>Bacillati</taxon>
        <taxon>Actinomycetota</taxon>
        <taxon>Actinomycetes</taxon>
        <taxon>Micrococcales</taxon>
        <taxon>Micrococcaceae</taxon>
        <taxon>Arthrobacter</taxon>
    </lineage>
</organism>
<sequence length="271" mass="29276">MDAARALRSLPSNMTDETRVLARLDGRMANAPLSAALASLGLESALPVRAFFSWQGKRNYEGRWWSSTVRSHVGFESLLERDFLLSADHDRDVVGVASQPFAFLWPRGTEGSRGHVPDFFVRLRDGTGRVVDVKPAGRVRSAERQFGLTREACEVAGWEYEVFTGPAEPLMSNLRWLAGYRQDRFAPDGTAAAVLVDSFAPETSLAGGVRRAARALGADEGIVRAHVLHLLFTGALAVDLDAPLTQDTPVSPGVAPKACSAWNAGSREAAS</sequence>
<keyword evidence="1" id="KW-0255">Endonuclease</keyword>
<keyword evidence="1" id="KW-0540">Nuclease</keyword>
<comment type="caution">
    <text evidence="1">The sequence shown here is derived from an EMBL/GenBank/DDBJ whole genome shotgun (WGS) entry which is preliminary data.</text>
</comment>
<keyword evidence="2" id="KW-1185">Reference proteome</keyword>
<dbReference type="NCBIfam" id="NF033179">
    <property type="entry name" value="TnsA_like_Actin"/>
    <property type="match status" value="1"/>
</dbReference>
<evidence type="ECO:0000313" key="1">
    <source>
        <dbReference type="EMBL" id="RNL51718.1"/>
    </source>
</evidence>
<name>A0A3N0BSR4_9MICC</name>
<dbReference type="RefSeq" id="WP_123256269.1">
    <property type="nucleotide sequence ID" value="NZ_RBED01000123.1"/>
</dbReference>